<protein>
    <submittedName>
        <fullName evidence="2">SirA domain-containing protein</fullName>
    </submittedName>
</protein>
<name>A0A2S0MDD9_9BURK</name>
<evidence type="ECO:0000313" key="2">
    <source>
        <dbReference type="EMBL" id="AVO33915.1"/>
    </source>
</evidence>
<dbReference type="OrthoDB" id="8636759at2"/>
<accession>A0A2S0MDD9</accession>
<reference evidence="2 3" key="1">
    <citation type="submission" date="2018-03" db="EMBL/GenBank/DDBJ databases">
        <title>Genome sequencing of Ottowia sp.</title>
        <authorList>
            <person name="Kim S.-J."/>
            <person name="Heo J."/>
            <person name="Kwon S.-W."/>
        </authorList>
    </citation>
    <scope>NUCLEOTIDE SEQUENCE [LARGE SCALE GENOMIC DNA]</scope>
    <source>
        <strain evidence="2 3">KADR8-3</strain>
    </source>
</reference>
<dbReference type="Gene3D" id="3.30.110.40">
    <property type="entry name" value="TusA-like domain"/>
    <property type="match status" value="1"/>
</dbReference>
<evidence type="ECO:0000313" key="3">
    <source>
        <dbReference type="Proteomes" id="UP000239709"/>
    </source>
</evidence>
<dbReference type="RefSeq" id="WP_106702471.1">
    <property type="nucleotide sequence ID" value="NZ_CP027666.1"/>
</dbReference>
<sequence>MHHDAEWNAGPLGCGELVIELRARLKRMPGQVLRVTALDEGAPDDIPAWCRMTRNALLAHDPAQHAYWIRSRSDWA</sequence>
<dbReference type="Proteomes" id="UP000239709">
    <property type="component" value="Chromosome"/>
</dbReference>
<dbReference type="Pfam" id="PF01206">
    <property type="entry name" value="TusA"/>
    <property type="match status" value="1"/>
</dbReference>
<dbReference type="InterPro" id="IPR036868">
    <property type="entry name" value="TusA-like_sf"/>
</dbReference>
<dbReference type="CDD" id="cd00291">
    <property type="entry name" value="SirA_YedF_YeeD"/>
    <property type="match status" value="1"/>
</dbReference>
<dbReference type="AlphaFoldDB" id="A0A2S0MDD9"/>
<feature type="domain" description="UPF0033" evidence="1">
    <location>
        <begin position="14"/>
        <end position="70"/>
    </location>
</feature>
<dbReference type="EMBL" id="CP027666">
    <property type="protein sequence ID" value="AVO33915.1"/>
    <property type="molecule type" value="Genomic_DNA"/>
</dbReference>
<gene>
    <name evidence="2" type="ORF">C6570_06365</name>
</gene>
<proteinExistence type="predicted"/>
<dbReference type="SUPFAM" id="SSF64307">
    <property type="entry name" value="SirA-like"/>
    <property type="match status" value="1"/>
</dbReference>
<evidence type="ECO:0000259" key="1">
    <source>
        <dbReference type="Pfam" id="PF01206"/>
    </source>
</evidence>
<dbReference type="KEGG" id="otk:C6570_06365"/>
<keyword evidence="3" id="KW-1185">Reference proteome</keyword>
<dbReference type="InterPro" id="IPR001455">
    <property type="entry name" value="TusA-like"/>
</dbReference>
<organism evidence="2 3">
    <name type="scientific">Ottowia oryzae</name>
    <dbReference type="NCBI Taxonomy" id="2109914"/>
    <lineage>
        <taxon>Bacteria</taxon>
        <taxon>Pseudomonadati</taxon>
        <taxon>Pseudomonadota</taxon>
        <taxon>Betaproteobacteria</taxon>
        <taxon>Burkholderiales</taxon>
        <taxon>Comamonadaceae</taxon>
        <taxon>Ottowia</taxon>
    </lineage>
</organism>